<protein>
    <submittedName>
        <fullName evidence="8">General secretion pathway protein J</fullName>
    </submittedName>
</protein>
<evidence type="ECO:0000256" key="7">
    <source>
        <dbReference type="ARBA" id="ARBA00023136"/>
    </source>
</evidence>
<keyword evidence="4" id="KW-0997">Cell inner membrane</keyword>
<dbReference type="GO" id="GO:0015628">
    <property type="term" value="P:protein secretion by the type II secretion system"/>
    <property type="evidence" value="ECO:0007669"/>
    <property type="project" value="TreeGrafter"/>
</dbReference>
<proteinExistence type="predicted"/>
<keyword evidence="3" id="KW-0488">Methylation</keyword>
<dbReference type="PANTHER" id="PTHR39583">
    <property type="entry name" value="TYPE II SECRETION SYSTEM PROTEIN J-RELATED"/>
    <property type="match status" value="1"/>
</dbReference>
<sequence length="204" mass="23069">MIEILVAIVLMAFVSLIAWRALDSVTRTSAHLDRSTEATLSTLRALEQFERDISLRATVELPLSPEDGNRPKLDEDGLPLRKRLLPEALTTERGRVPFRIEIVRALPDATGTLQRVYWWIERGTLYRSAAAPSDHFPLPAPDARSAVAVLQDVQDFDVRAWRPGAGWTRLPYTAESRQSSGLEVIIAQRTDRGDERYRRVIALR</sequence>
<evidence type="ECO:0000256" key="1">
    <source>
        <dbReference type="ARBA" id="ARBA00004377"/>
    </source>
</evidence>
<evidence type="ECO:0000313" key="9">
    <source>
        <dbReference type="Proteomes" id="UP000076848"/>
    </source>
</evidence>
<evidence type="ECO:0000256" key="6">
    <source>
        <dbReference type="ARBA" id="ARBA00022989"/>
    </source>
</evidence>
<dbReference type="STRING" id="288768.SAMEA3906486_02298"/>
<dbReference type="Proteomes" id="UP000076848">
    <property type="component" value="Unassembled WGS sequence"/>
</dbReference>
<evidence type="ECO:0000256" key="5">
    <source>
        <dbReference type="ARBA" id="ARBA00022692"/>
    </source>
</evidence>
<evidence type="ECO:0000256" key="2">
    <source>
        <dbReference type="ARBA" id="ARBA00022475"/>
    </source>
</evidence>
<keyword evidence="2" id="KW-1003">Cell membrane</keyword>
<dbReference type="AlphaFoldDB" id="A0A157SF76"/>
<evidence type="ECO:0000256" key="3">
    <source>
        <dbReference type="ARBA" id="ARBA00022481"/>
    </source>
</evidence>
<dbReference type="InterPro" id="IPR045584">
    <property type="entry name" value="Pilin-like"/>
</dbReference>
<accession>A0A157SF76</accession>
<keyword evidence="5" id="KW-0812">Transmembrane</keyword>
<evidence type="ECO:0000313" key="8">
    <source>
        <dbReference type="EMBL" id="SAI69100.1"/>
    </source>
</evidence>
<dbReference type="GO" id="GO:0005886">
    <property type="term" value="C:plasma membrane"/>
    <property type="evidence" value="ECO:0007669"/>
    <property type="project" value="UniProtKB-SubCell"/>
</dbReference>
<organism evidence="8 9">
    <name type="scientific">Bordetella ansorpii</name>
    <dbReference type="NCBI Taxonomy" id="288768"/>
    <lineage>
        <taxon>Bacteria</taxon>
        <taxon>Pseudomonadati</taxon>
        <taxon>Pseudomonadota</taxon>
        <taxon>Betaproteobacteria</taxon>
        <taxon>Burkholderiales</taxon>
        <taxon>Alcaligenaceae</taxon>
        <taxon>Bordetella</taxon>
    </lineage>
</organism>
<keyword evidence="6" id="KW-1133">Transmembrane helix</keyword>
<dbReference type="SUPFAM" id="SSF54523">
    <property type="entry name" value="Pili subunits"/>
    <property type="match status" value="1"/>
</dbReference>
<dbReference type="InterPro" id="IPR051621">
    <property type="entry name" value="T2SS_protein_J"/>
</dbReference>
<name>A0A157SF76_9BORD</name>
<dbReference type="PANTHER" id="PTHR39583:SF2">
    <property type="entry name" value="TYPE II SECRETION SYSTEM PROTEIN J"/>
    <property type="match status" value="1"/>
</dbReference>
<comment type="subcellular location">
    <subcellularLocation>
        <location evidence="1">Cell inner membrane</location>
        <topology evidence="1">Single-pass membrane protein</topology>
    </subcellularLocation>
</comment>
<dbReference type="EMBL" id="FKIF01000006">
    <property type="protein sequence ID" value="SAI69100.1"/>
    <property type="molecule type" value="Genomic_DNA"/>
</dbReference>
<reference evidence="8 9" key="1">
    <citation type="submission" date="2016-04" db="EMBL/GenBank/DDBJ databases">
        <authorList>
            <consortium name="Pathogen Informatics"/>
        </authorList>
    </citation>
    <scope>NUCLEOTIDE SEQUENCE [LARGE SCALE GENOMIC DNA]</scope>
    <source>
        <strain evidence="8 9">H050680373</strain>
    </source>
</reference>
<gene>
    <name evidence="8" type="primary">gspJ_1</name>
    <name evidence="8" type="ORF">SAMEA3906486_02298</name>
</gene>
<keyword evidence="7" id="KW-0472">Membrane</keyword>
<keyword evidence="9" id="KW-1185">Reference proteome</keyword>
<evidence type="ECO:0000256" key="4">
    <source>
        <dbReference type="ARBA" id="ARBA00022519"/>
    </source>
</evidence>